<dbReference type="PANTHER" id="PTHR36932:SF1">
    <property type="entry name" value="CAPSULAR POLYSACCHARIDE BIOSYNTHESIS PROTEIN"/>
    <property type="match status" value="1"/>
</dbReference>
<evidence type="ECO:0000313" key="2">
    <source>
        <dbReference type="Proteomes" id="UP000579281"/>
    </source>
</evidence>
<dbReference type="InterPro" id="IPR053158">
    <property type="entry name" value="CapK_Type1_Caps_Biosynth"/>
</dbReference>
<protein>
    <submittedName>
        <fullName evidence="1">Putative adenylate-forming enzyme</fullName>
    </submittedName>
</protein>
<dbReference type="Proteomes" id="UP000579281">
    <property type="component" value="Unassembled WGS sequence"/>
</dbReference>
<gene>
    <name evidence="1" type="ORF">HNQ80_000384</name>
</gene>
<comment type="caution">
    <text evidence="1">The sequence shown here is derived from an EMBL/GenBank/DDBJ whole genome shotgun (WGS) entry which is preliminary data.</text>
</comment>
<accession>A0A841KVW0</accession>
<dbReference type="InterPro" id="IPR012685">
    <property type="entry name" value="CHP02304_F390_synth-rel"/>
</dbReference>
<organism evidence="1 2">
    <name type="scientific">Anaerosolibacter carboniphilus</name>
    <dbReference type="NCBI Taxonomy" id="1417629"/>
    <lineage>
        <taxon>Bacteria</taxon>
        <taxon>Bacillati</taxon>
        <taxon>Bacillota</taxon>
        <taxon>Clostridia</taxon>
        <taxon>Peptostreptococcales</taxon>
        <taxon>Thermotaleaceae</taxon>
        <taxon>Anaerosolibacter</taxon>
    </lineage>
</organism>
<dbReference type="RefSeq" id="WP_184307581.1">
    <property type="nucleotide sequence ID" value="NZ_JACHEN010000001.1"/>
</dbReference>
<keyword evidence="2" id="KW-1185">Reference proteome</keyword>
<proteinExistence type="predicted"/>
<dbReference type="NCBIfam" id="TIGR02304">
    <property type="entry name" value="aden_form_hyp"/>
    <property type="match status" value="1"/>
</dbReference>
<dbReference type="PANTHER" id="PTHR36932">
    <property type="entry name" value="CAPSULAR POLYSACCHARIDE BIOSYNTHESIS PROTEIN"/>
    <property type="match status" value="1"/>
</dbReference>
<name>A0A841KVW0_9FIRM</name>
<dbReference type="InterPro" id="IPR042099">
    <property type="entry name" value="ANL_N_sf"/>
</dbReference>
<evidence type="ECO:0000313" key="1">
    <source>
        <dbReference type="EMBL" id="MBB6214315.1"/>
    </source>
</evidence>
<sequence>MDNLGLLLWSYYKYKHLYRFKSRKQLEQWQNRKIRSFMERIVPKSRYYSKLYAGLDIGNWQEFPMINKQSMMDNFSDLNTYGIEKEEAMKVAFEAEKSRDFSPQIRDVTVGLSSGTSGNRGLFLASPSERATWAGAILAKALPDGIFVKERIAFFLRANSNLYEAVDSSRISFKFFDLLKPIDEQVDELNKYQPSILVAPPSMLRILAERVEDKSLIISCKKVISVAEVLEKIDNEFIRETFNQTVHQVYQATEGFLATTCRNGTLHLNEDIVCVQKEYIDKASGRFIPIITDFSRTTQPILRYRLNDILIEKREKCSCGSCFTAIEAIEGRTDDIFYAKAKDSDKMVGIFPDFIRREVIMTSPQISEYKVNQVSTVQLEVYLKLEDGVDTDIIKSMLSKNLKKLFDDYNCCVPQIKFIDRYEPVKGNKLRRIERKFDIGP</sequence>
<dbReference type="AlphaFoldDB" id="A0A841KVW0"/>
<dbReference type="Gene3D" id="3.40.50.12780">
    <property type="entry name" value="N-terminal domain of ligase-like"/>
    <property type="match status" value="1"/>
</dbReference>
<dbReference type="SUPFAM" id="SSF56801">
    <property type="entry name" value="Acetyl-CoA synthetase-like"/>
    <property type="match status" value="1"/>
</dbReference>
<reference evidence="1 2" key="1">
    <citation type="submission" date="2020-08" db="EMBL/GenBank/DDBJ databases">
        <title>Genomic Encyclopedia of Type Strains, Phase IV (KMG-IV): sequencing the most valuable type-strain genomes for metagenomic binning, comparative biology and taxonomic classification.</title>
        <authorList>
            <person name="Goeker M."/>
        </authorList>
    </citation>
    <scope>NUCLEOTIDE SEQUENCE [LARGE SCALE GENOMIC DNA]</scope>
    <source>
        <strain evidence="1 2">DSM 103526</strain>
    </source>
</reference>
<dbReference type="EMBL" id="JACHEN010000001">
    <property type="protein sequence ID" value="MBB6214315.1"/>
    <property type="molecule type" value="Genomic_DNA"/>
</dbReference>